<dbReference type="Pfam" id="PF00416">
    <property type="entry name" value="Ribosomal_S13"/>
    <property type="match status" value="1"/>
</dbReference>
<accession>Q8M0B4</accession>
<dbReference type="Gene3D" id="4.10.910.10">
    <property type="entry name" value="30s ribosomal protein s13, domain 2"/>
    <property type="match status" value="1"/>
</dbReference>
<protein>
    <submittedName>
        <fullName evidence="6">Ribosomal protein S13</fullName>
    </submittedName>
</protein>
<keyword evidence="6" id="KW-0496">Mitochondrion</keyword>
<dbReference type="InterPro" id="IPR018269">
    <property type="entry name" value="Ribosomal_uS13_CS"/>
</dbReference>
<dbReference type="InterPro" id="IPR001892">
    <property type="entry name" value="Ribosomal_uS13"/>
</dbReference>
<dbReference type="PIRSF" id="PIRSF002134">
    <property type="entry name" value="Ribosomal_S13"/>
    <property type="match status" value="1"/>
</dbReference>
<evidence type="ECO:0000256" key="1">
    <source>
        <dbReference type="ARBA" id="ARBA00008080"/>
    </source>
</evidence>
<dbReference type="InterPro" id="IPR010979">
    <property type="entry name" value="Ribosomal_uS13-like_H2TH"/>
</dbReference>
<dbReference type="PROSITE" id="PS00646">
    <property type="entry name" value="RIBOSOMAL_S13_1"/>
    <property type="match status" value="1"/>
</dbReference>
<sequence length="130" mass="15154">MRRTDKQEFIYITEEKTKGREIFKKVYGIGEKEYATISVQLGLSSNQGRGVTSYERSQIDTYIKRRMKFTMLITPDFHTKPIEQNLRAAMNAKILTLQNIKTYKGIRHKKGLPVNGQRTKTNAISARRKR</sequence>
<comment type="similarity">
    <text evidence="1 4">Belongs to the universal ribosomal protein uS13 family.</text>
</comment>
<name>Q8M0B4_AMOPA</name>
<evidence type="ECO:0000256" key="5">
    <source>
        <dbReference type="SAM" id="MobiDB-lite"/>
    </source>
</evidence>
<keyword evidence="2 4" id="KW-0689">Ribosomal protein</keyword>
<feature type="region of interest" description="Disordered" evidence="5">
    <location>
        <begin position="111"/>
        <end position="130"/>
    </location>
</feature>
<gene>
    <name evidence="6" type="primary">rps13</name>
</gene>
<evidence type="ECO:0000313" key="6">
    <source>
        <dbReference type="EMBL" id="AAN04078.1"/>
    </source>
</evidence>
<keyword evidence="3 4" id="KW-0687">Ribonucleoprotein</keyword>
<geneLocation type="mitochondrion" evidence="6"/>
<dbReference type="AlphaFoldDB" id="Q8M0B4"/>
<dbReference type="GO" id="GO:1990904">
    <property type="term" value="C:ribonucleoprotein complex"/>
    <property type="evidence" value="ECO:0007669"/>
    <property type="project" value="UniProtKB-KW"/>
</dbReference>
<dbReference type="InterPro" id="IPR027437">
    <property type="entry name" value="Rbsml_uS13_C"/>
</dbReference>
<dbReference type="GO" id="GO:0005840">
    <property type="term" value="C:ribosome"/>
    <property type="evidence" value="ECO:0007669"/>
    <property type="project" value="UniProtKB-KW"/>
</dbReference>
<dbReference type="GO" id="GO:0003723">
    <property type="term" value="F:RNA binding"/>
    <property type="evidence" value="ECO:0007669"/>
    <property type="project" value="InterPro"/>
</dbReference>
<evidence type="ECO:0000256" key="3">
    <source>
        <dbReference type="ARBA" id="ARBA00023274"/>
    </source>
</evidence>
<organism evidence="6">
    <name type="scientific">Amoebidium parasiticum</name>
    <dbReference type="NCBI Taxonomy" id="4881"/>
    <lineage>
        <taxon>Eukaryota</taxon>
        <taxon>Ichthyosporea</taxon>
        <taxon>Ichthyophonida</taxon>
        <taxon>Amoebidiaceae</taxon>
        <taxon>Amoebidium</taxon>
    </lineage>
</organism>
<evidence type="ECO:0000256" key="2">
    <source>
        <dbReference type="ARBA" id="ARBA00022980"/>
    </source>
</evidence>
<dbReference type="GO" id="GO:0003735">
    <property type="term" value="F:structural constituent of ribosome"/>
    <property type="evidence" value="ECO:0007669"/>
    <property type="project" value="InterPro"/>
</dbReference>
<dbReference type="SUPFAM" id="SSF46946">
    <property type="entry name" value="S13-like H2TH domain"/>
    <property type="match status" value="1"/>
</dbReference>
<proteinExistence type="inferred from homology"/>
<dbReference type="EMBL" id="AF538052">
    <property type="protein sequence ID" value="AAN04078.1"/>
    <property type="molecule type" value="Genomic_DNA"/>
</dbReference>
<reference evidence="6" key="1">
    <citation type="journal article" date="2002" name="Curr. Biol.">
        <title>The closest unicellular relatives of animals.</title>
        <authorList>
            <person name="Lang B.F."/>
            <person name="O'Kelly C."/>
            <person name="Nerad T."/>
            <person name="Gray M.W."/>
            <person name="Burger G."/>
        </authorList>
    </citation>
    <scope>NUCLEOTIDE SEQUENCE</scope>
    <source>
        <strain evidence="6">JAP-7-2</strain>
    </source>
</reference>
<dbReference type="PROSITE" id="PS50159">
    <property type="entry name" value="RIBOSOMAL_S13_2"/>
    <property type="match status" value="1"/>
</dbReference>
<evidence type="ECO:0000256" key="4">
    <source>
        <dbReference type="RuleBase" id="RU003830"/>
    </source>
</evidence>
<dbReference type="GO" id="GO:0006412">
    <property type="term" value="P:translation"/>
    <property type="evidence" value="ECO:0007669"/>
    <property type="project" value="InterPro"/>
</dbReference>